<dbReference type="RefSeq" id="WP_150400139.1">
    <property type="nucleotide sequence ID" value="NZ_VXLC01000001.1"/>
</dbReference>
<dbReference type="Proteomes" id="UP000323876">
    <property type="component" value="Unassembled WGS sequence"/>
</dbReference>
<accession>A0A5N0EQ67</accession>
<organism evidence="2 3">
    <name type="scientific">Nocardia colli</name>
    <dbReference type="NCBI Taxonomy" id="2545717"/>
    <lineage>
        <taxon>Bacteria</taxon>
        <taxon>Bacillati</taxon>
        <taxon>Actinomycetota</taxon>
        <taxon>Actinomycetes</taxon>
        <taxon>Mycobacteriales</taxon>
        <taxon>Nocardiaceae</taxon>
        <taxon>Nocardia</taxon>
    </lineage>
</organism>
<comment type="caution">
    <text evidence="2">The sequence shown here is derived from an EMBL/GenBank/DDBJ whole genome shotgun (WGS) entry which is preliminary data.</text>
</comment>
<keyword evidence="3" id="KW-1185">Reference proteome</keyword>
<evidence type="ECO:0000313" key="3">
    <source>
        <dbReference type="Proteomes" id="UP000323876"/>
    </source>
</evidence>
<name>A0A5N0EQ67_9NOCA</name>
<sequence length="142" mass="15632">MWIDKSDIPPGAEAAVRRFQNSLADLETQRNRLQRLAEEDMEPFAGITETQLNSMAREPGASPQLAACEAAIARGEYTWREVVEGGRPRPPEVARLIEQGIPFSFATAGSPSSGAVIQDDRTGYDDPYDDEEELGPPKSWLV</sequence>
<reference evidence="2 3" key="1">
    <citation type="submission" date="2019-09" db="EMBL/GenBank/DDBJ databases">
        <authorList>
            <person name="Wang X."/>
        </authorList>
    </citation>
    <scope>NUCLEOTIDE SEQUENCE [LARGE SCALE GENOMIC DNA]</scope>
    <source>
        <strain evidence="2 3">CICC 11023</strain>
    </source>
</reference>
<feature type="region of interest" description="Disordered" evidence="1">
    <location>
        <begin position="104"/>
        <end position="142"/>
    </location>
</feature>
<dbReference type="AlphaFoldDB" id="A0A5N0EQ67"/>
<protein>
    <submittedName>
        <fullName evidence="2">Uncharacterized protein</fullName>
    </submittedName>
</protein>
<evidence type="ECO:0000313" key="2">
    <source>
        <dbReference type="EMBL" id="KAA8890225.1"/>
    </source>
</evidence>
<dbReference type="EMBL" id="VXLC01000001">
    <property type="protein sequence ID" value="KAA8890225.1"/>
    <property type="molecule type" value="Genomic_DNA"/>
</dbReference>
<evidence type="ECO:0000256" key="1">
    <source>
        <dbReference type="SAM" id="MobiDB-lite"/>
    </source>
</evidence>
<gene>
    <name evidence="2" type="ORF">F3087_02640</name>
</gene>
<dbReference type="OrthoDB" id="9866512at2"/>
<proteinExistence type="predicted"/>